<evidence type="ECO:0000256" key="3">
    <source>
        <dbReference type="ARBA" id="ARBA00022833"/>
    </source>
</evidence>
<dbReference type="InterPro" id="IPR017907">
    <property type="entry name" value="Znf_RING_CS"/>
</dbReference>
<comment type="caution">
    <text evidence="4">The sequence shown here is derived from an EMBL/GenBank/DDBJ whole genome shotgun (WGS) entry which is preliminary data.</text>
</comment>
<gene>
    <name evidence="4" type="ORF">PSON_ATCC_30995.1.T1290033</name>
</gene>
<dbReference type="PROSITE" id="PS00518">
    <property type="entry name" value="ZF_RING_1"/>
    <property type="match status" value="1"/>
</dbReference>
<dbReference type="Proteomes" id="UP000692954">
    <property type="component" value="Unassembled WGS sequence"/>
</dbReference>
<keyword evidence="5" id="KW-1185">Reference proteome</keyword>
<dbReference type="GO" id="GO:0008270">
    <property type="term" value="F:zinc ion binding"/>
    <property type="evidence" value="ECO:0007669"/>
    <property type="project" value="UniProtKB-KW"/>
</dbReference>
<evidence type="ECO:0000256" key="2">
    <source>
        <dbReference type="ARBA" id="ARBA00022771"/>
    </source>
</evidence>
<protein>
    <recommendedName>
        <fullName evidence="6">RING-type domain-containing protein</fullName>
    </recommendedName>
</protein>
<name>A0A8S1R0X4_9CILI</name>
<reference evidence="4" key="1">
    <citation type="submission" date="2021-01" db="EMBL/GenBank/DDBJ databases">
        <authorList>
            <consortium name="Genoscope - CEA"/>
            <person name="William W."/>
        </authorList>
    </citation>
    <scope>NUCLEOTIDE SEQUENCE</scope>
</reference>
<proteinExistence type="predicted"/>
<dbReference type="EMBL" id="CAJJDN010000129">
    <property type="protein sequence ID" value="CAD8120937.1"/>
    <property type="molecule type" value="Genomic_DNA"/>
</dbReference>
<sequence length="682" mass="81935">MQRKQALILQKNNQKLSQLLQKKVNEDRNEENQITPFNKLGKFTIEGWLDCQNLNQQIQLKYCELNIKQNESNKIYLYSQNREIGRFQYKGEKIFYYLLYEKYIEILVGVNEEIQKCATNKEFSVVQISIEINLFANPFLFNQDNTLSEQNKMKFIFALLKLQEFLKESFLFNLYPIEKQLQFSGPCYSSNIILEWMIERETGLSSISNQKFRGGVFFQLKQGYIFDRFYDLINYKARRQARKSQTLIITFDQFVAEERKQEIQIKYPSLSVCSIINQEINLNQLLIFDIVVVSIDEIMKQYENYRIYSLNTFYSFRWKRIIVDLSILKSQLIYNLYFINLLNTKYKWIFLQNIDEQVKRITINFILEFFTLEKKSFEKYFSIENQPQQQKRSLLNIAQQEQISQSSRTVETQIILVDFNYEEQLQYNSQKYKNLENYNLEDYVQQFNSLRYLCSFFEQNYEQKFCSFCFIPLENIYMNQVCSHVFCLQCLKYACLLCNQKITISKINKIRQQNTINSQTVRNKWMKLIQLIQNLKGKIVIFTQYPNKLQQQFFNSSMDLSNVKNLSFDQGIESTTQQIGEFDESEKQTILILNPQLIWGQLIIIKSANYLIYYDQIWNNIYQEDIIMKRVQNIKAIFKMIVKESVEEHIIFLQHLQSRKGGREGVLENYHFIKTILQYQQQ</sequence>
<accession>A0A8S1R0X4</accession>
<evidence type="ECO:0000313" key="5">
    <source>
        <dbReference type="Proteomes" id="UP000692954"/>
    </source>
</evidence>
<evidence type="ECO:0008006" key="6">
    <source>
        <dbReference type="Google" id="ProtNLM"/>
    </source>
</evidence>
<evidence type="ECO:0000256" key="1">
    <source>
        <dbReference type="ARBA" id="ARBA00022723"/>
    </source>
</evidence>
<dbReference type="AlphaFoldDB" id="A0A8S1R0X4"/>
<organism evidence="4 5">
    <name type="scientific">Paramecium sonneborni</name>
    <dbReference type="NCBI Taxonomy" id="65129"/>
    <lineage>
        <taxon>Eukaryota</taxon>
        <taxon>Sar</taxon>
        <taxon>Alveolata</taxon>
        <taxon>Ciliophora</taxon>
        <taxon>Intramacronucleata</taxon>
        <taxon>Oligohymenophorea</taxon>
        <taxon>Peniculida</taxon>
        <taxon>Parameciidae</taxon>
        <taxon>Paramecium</taxon>
    </lineage>
</organism>
<keyword evidence="3" id="KW-0862">Zinc</keyword>
<dbReference type="OrthoDB" id="10391908at2759"/>
<keyword evidence="1" id="KW-0479">Metal-binding</keyword>
<keyword evidence="2" id="KW-0863">Zinc-finger</keyword>
<evidence type="ECO:0000313" key="4">
    <source>
        <dbReference type="EMBL" id="CAD8120937.1"/>
    </source>
</evidence>